<evidence type="ECO:0008006" key="4">
    <source>
        <dbReference type="Google" id="ProtNLM"/>
    </source>
</evidence>
<feature type="chain" id="PRO_5018663230" description="Outer membrane protein beta-barrel domain-containing protein" evidence="1">
    <location>
        <begin position="22"/>
        <end position="579"/>
    </location>
</feature>
<dbReference type="AlphaFoldDB" id="A0A3Q9FSV1"/>
<evidence type="ECO:0000256" key="1">
    <source>
        <dbReference type="SAM" id="SignalP"/>
    </source>
</evidence>
<evidence type="ECO:0000313" key="2">
    <source>
        <dbReference type="EMBL" id="AZQ65171.1"/>
    </source>
</evidence>
<organism evidence="2 3">
    <name type="scientific">Flammeovirga pectinis</name>
    <dbReference type="NCBI Taxonomy" id="2494373"/>
    <lineage>
        <taxon>Bacteria</taxon>
        <taxon>Pseudomonadati</taxon>
        <taxon>Bacteroidota</taxon>
        <taxon>Cytophagia</taxon>
        <taxon>Cytophagales</taxon>
        <taxon>Flammeovirgaceae</taxon>
        <taxon>Flammeovirga</taxon>
    </lineage>
</organism>
<protein>
    <recommendedName>
        <fullName evidence="4">Outer membrane protein beta-barrel domain-containing protein</fullName>
    </recommendedName>
</protein>
<dbReference type="EMBL" id="CP034563">
    <property type="protein sequence ID" value="AZQ65171.1"/>
    <property type="molecule type" value="Genomic_DNA"/>
</dbReference>
<dbReference type="KEGG" id="fll:EI427_23445"/>
<evidence type="ECO:0000313" key="3">
    <source>
        <dbReference type="Proteomes" id="UP000267268"/>
    </source>
</evidence>
<keyword evidence="3" id="KW-1185">Reference proteome</keyword>
<name>A0A3Q9FSV1_9BACT</name>
<accession>A0A3Q9FSV1</accession>
<feature type="signal peptide" evidence="1">
    <location>
        <begin position="1"/>
        <end position="21"/>
    </location>
</feature>
<proteinExistence type="predicted"/>
<dbReference type="RefSeq" id="WP_126619626.1">
    <property type="nucleotide sequence ID" value="NZ_CP034563.1"/>
</dbReference>
<sequence length="579" mass="64271">MKLTLNIILLLSLLSSQRLFAQQIDKIGKENPVKVTGGISVNQTAYSAWGMESRRDPYRYILSGNLNFDVYGMAIPLSFSYSNQNFSYNQPFNQFSLAPTYKWMNFQVGYGSISLSPYTLGGHTFFGGSVSGSPSDRWDFTVMYGRLKKAVATSNEGGESPSFRRMGVGFKTDYRHKSGSLGISFFHAKDNPSTYPTDSLPEGLLPEENLATSFTIGQQIIENLTIQTEIGISFLTTDTQSEKSPDRPQGLDWIFTSRTSTAMYWAVNGGINYTIKGWNIGGSYERIGPEYRTLGSYYANSDLETATLNIAGGLFQNKINLGANLGTQRDNLTGANSSDMSNFNMAFNLAWNVNEKINVNSSYSNFRSFTVIRDQFEVINEADPNQPLDTLNYTQLTDAANIGINWRISQSKNIAQSISLNVNYQQTADLQTDSAAVNADSKFWNGALGWNWSHKPMDLRFGISANASLTQANAAMPSTFTTGPTLSITKGFLKKKIKARSSFSINQSRTDQIIQSMVYSWRLGASTTLNKVHTFNLSSVLLNRLDQQKADNSISELTVSLAYSFRFNGLKKTKSKETN</sequence>
<dbReference type="Proteomes" id="UP000267268">
    <property type="component" value="Chromosome 2"/>
</dbReference>
<keyword evidence="1" id="KW-0732">Signal</keyword>
<gene>
    <name evidence="2" type="ORF">EI427_23445</name>
</gene>
<reference evidence="2 3" key="1">
    <citation type="submission" date="2018-12" db="EMBL/GenBank/DDBJ databases">
        <title>Flammeovirga pectinis sp. nov., isolated from the gut of the Korean scallop, Patinopecten yessoensis.</title>
        <authorList>
            <person name="Bae J.-W."/>
            <person name="Jeong Y.-S."/>
            <person name="Kang W."/>
        </authorList>
    </citation>
    <scope>NUCLEOTIDE SEQUENCE [LARGE SCALE GENOMIC DNA]</scope>
    <source>
        <strain evidence="2 3">L12M1</strain>
    </source>
</reference>
<dbReference type="OrthoDB" id="1091532at2"/>